<dbReference type="Pfam" id="PF08220">
    <property type="entry name" value="HTH_DeoR"/>
    <property type="match status" value="1"/>
</dbReference>
<keyword evidence="2" id="KW-0238">DNA-binding</keyword>
<dbReference type="InterPro" id="IPR036388">
    <property type="entry name" value="WH-like_DNA-bd_sf"/>
</dbReference>
<dbReference type="Gene3D" id="3.40.50.1360">
    <property type="match status" value="1"/>
</dbReference>
<sequence length="269" mass="27875">MNRSERSNIILATLAREGSVDVERLVEELSVSPATVRRDLDGLAERQLLVRTHGGATRGSLAYDLPERYRLDDDGAKRAIASLASSLVSRGMVVGLSGGSTTDMLAQMLGMRADLRDDTGRAALTVVTNSVNIASTLAVRPHIKVVVSGGVMHPHSYELVGPFAEATLGQLTCDLSFIGVNGISEEGVFSVDEESEAVVNALIARRARRAYVVADGGKLGASAFATLPAVPGLGLITDDAAPAGMVSALREAGTEVTVAVAAGALHATA</sequence>
<dbReference type="Proteomes" id="UP000265419">
    <property type="component" value="Unassembled WGS sequence"/>
</dbReference>
<dbReference type="RefSeq" id="WP_119423632.1">
    <property type="nucleotide sequence ID" value="NZ_QQXK01000004.1"/>
</dbReference>
<feature type="domain" description="HTH deoR-type" evidence="4">
    <location>
        <begin position="3"/>
        <end position="58"/>
    </location>
</feature>
<dbReference type="AlphaFoldDB" id="A0A399JE31"/>
<dbReference type="InterPro" id="IPR014036">
    <property type="entry name" value="DeoR-like_C"/>
</dbReference>
<evidence type="ECO:0000313" key="6">
    <source>
        <dbReference type="Proteomes" id="UP000265419"/>
    </source>
</evidence>
<protein>
    <submittedName>
        <fullName evidence="5">DeoR/GlpR transcriptional regulator</fullName>
    </submittedName>
</protein>
<dbReference type="PROSITE" id="PS00894">
    <property type="entry name" value="HTH_DEOR_1"/>
    <property type="match status" value="1"/>
</dbReference>
<evidence type="ECO:0000256" key="2">
    <source>
        <dbReference type="ARBA" id="ARBA00023125"/>
    </source>
</evidence>
<dbReference type="InterPro" id="IPR050313">
    <property type="entry name" value="Carb_Metab_HTH_regulators"/>
</dbReference>
<dbReference type="SMART" id="SM00420">
    <property type="entry name" value="HTH_DEOR"/>
    <property type="match status" value="1"/>
</dbReference>
<dbReference type="InterPro" id="IPR037171">
    <property type="entry name" value="NagB/RpiA_transferase-like"/>
</dbReference>
<dbReference type="SUPFAM" id="SSF46785">
    <property type="entry name" value="Winged helix' DNA-binding domain"/>
    <property type="match status" value="1"/>
</dbReference>
<keyword evidence="1" id="KW-0805">Transcription regulation</keyword>
<keyword evidence="6" id="KW-1185">Reference proteome</keyword>
<accession>A0A399JE31</accession>
<dbReference type="InterPro" id="IPR036390">
    <property type="entry name" value="WH_DNA-bd_sf"/>
</dbReference>
<dbReference type="SUPFAM" id="SSF100950">
    <property type="entry name" value="NagB/RpiA/CoA transferase-like"/>
    <property type="match status" value="1"/>
</dbReference>
<dbReference type="GO" id="GO:0003700">
    <property type="term" value="F:DNA-binding transcription factor activity"/>
    <property type="evidence" value="ECO:0007669"/>
    <property type="project" value="InterPro"/>
</dbReference>
<dbReference type="SMART" id="SM01134">
    <property type="entry name" value="DeoRC"/>
    <property type="match status" value="1"/>
</dbReference>
<evidence type="ECO:0000259" key="4">
    <source>
        <dbReference type="PROSITE" id="PS51000"/>
    </source>
</evidence>
<dbReference type="InterPro" id="IPR001034">
    <property type="entry name" value="DeoR_HTH"/>
</dbReference>
<name>A0A399JE31_9MICC</name>
<dbReference type="InterPro" id="IPR018356">
    <property type="entry name" value="Tscrpt_reg_HTH_DeoR_CS"/>
</dbReference>
<dbReference type="Gene3D" id="1.10.10.10">
    <property type="entry name" value="Winged helix-like DNA-binding domain superfamily/Winged helix DNA-binding domain"/>
    <property type="match status" value="1"/>
</dbReference>
<dbReference type="GO" id="GO:0003677">
    <property type="term" value="F:DNA binding"/>
    <property type="evidence" value="ECO:0007669"/>
    <property type="project" value="UniProtKB-KW"/>
</dbReference>
<dbReference type="EMBL" id="QQXK01000004">
    <property type="protein sequence ID" value="RII43260.1"/>
    <property type="molecule type" value="Genomic_DNA"/>
</dbReference>
<dbReference type="PANTHER" id="PTHR30363:SF44">
    <property type="entry name" value="AGA OPERON TRANSCRIPTIONAL REPRESSOR-RELATED"/>
    <property type="match status" value="1"/>
</dbReference>
<dbReference type="PRINTS" id="PR00037">
    <property type="entry name" value="HTHLACR"/>
</dbReference>
<proteinExistence type="predicted"/>
<comment type="caution">
    <text evidence="5">The sequence shown here is derived from an EMBL/GenBank/DDBJ whole genome shotgun (WGS) entry which is preliminary data.</text>
</comment>
<reference evidence="5 6" key="1">
    <citation type="submission" date="2018-07" db="EMBL/GenBank/DDBJ databases">
        <title>Arthrobacter sp. nov., isolated from raw cow's milk with high bacterial count.</title>
        <authorList>
            <person name="Hahne J."/>
            <person name="Isele D."/>
            <person name="Lipski A."/>
        </authorList>
    </citation>
    <scope>NUCLEOTIDE SEQUENCE [LARGE SCALE GENOMIC DNA]</scope>
    <source>
        <strain evidence="5 6">JZ R-35</strain>
    </source>
</reference>
<dbReference type="Pfam" id="PF00455">
    <property type="entry name" value="DeoRC"/>
    <property type="match status" value="1"/>
</dbReference>
<keyword evidence="3" id="KW-0804">Transcription</keyword>
<organism evidence="5 6">
    <name type="scientific">Galactobacter valiniphilus</name>
    <dbReference type="NCBI Taxonomy" id="2676122"/>
    <lineage>
        <taxon>Bacteria</taxon>
        <taxon>Bacillati</taxon>
        <taxon>Actinomycetota</taxon>
        <taxon>Actinomycetes</taxon>
        <taxon>Micrococcales</taxon>
        <taxon>Micrococcaceae</taxon>
        <taxon>Galactobacter</taxon>
    </lineage>
</organism>
<evidence type="ECO:0000256" key="1">
    <source>
        <dbReference type="ARBA" id="ARBA00023015"/>
    </source>
</evidence>
<dbReference type="PROSITE" id="PS51000">
    <property type="entry name" value="HTH_DEOR_2"/>
    <property type="match status" value="1"/>
</dbReference>
<gene>
    <name evidence="5" type="ORF">DWB68_02850</name>
</gene>
<dbReference type="PANTHER" id="PTHR30363">
    <property type="entry name" value="HTH-TYPE TRANSCRIPTIONAL REGULATOR SRLR-RELATED"/>
    <property type="match status" value="1"/>
</dbReference>
<evidence type="ECO:0000313" key="5">
    <source>
        <dbReference type="EMBL" id="RII43260.1"/>
    </source>
</evidence>
<evidence type="ECO:0000256" key="3">
    <source>
        <dbReference type="ARBA" id="ARBA00023163"/>
    </source>
</evidence>